<comment type="caution">
    <text evidence="3">The sequence shown here is derived from an EMBL/GenBank/DDBJ whole genome shotgun (WGS) entry which is preliminary data.</text>
</comment>
<keyword evidence="4" id="KW-1185">Reference proteome</keyword>
<protein>
    <recommendedName>
        <fullName evidence="2">EF-hand domain-containing protein</fullName>
    </recommendedName>
</protein>
<proteinExistence type="predicted"/>
<organism evidence="3 4">
    <name type="scientific">Brachionus plicatilis</name>
    <name type="common">Marine rotifer</name>
    <name type="synonym">Brachionus muelleri</name>
    <dbReference type="NCBI Taxonomy" id="10195"/>
    <lineage>
        <taxon>Eukaryota</taxon>
        <taxon>Metazoa</taxon>
        <taxon>Spiralia</taxon>
        <taxon>Gnathifera</taxon>
        <taxon>Rotifera</taxon>
        <taxon>Eurotatoria</taxon>
        <taxon>Monogononta</taxon>
        <taxon>Pseudotrocha</taxon>
        <taxon>Ploima</taxon>
        <taxon>Brachionidae</taxon>
        <taxon>Brachionus</taxon>
    </lineage>
</organism>
<dbReference type="Proteomes" id="UP000276133">
    <property type="component" value="Unassembled WGS sequence"/>
</dbReference>
<reference evidence="3 4" key="1">
    <citation type="journal article" date="2018" name="Sci. Rep.">
        <title>Genomic signatures of local adaptation to the degree of environmental predictability in rotifers.</title>
        <authorList>
            <person name="Franch-Gras L."/>
            <person name="Hahn C."/>
            <person name="Garcia-Roger E.M."/>
            <person name="Carmona M.J."/>
            <person name="Serra M."/>
            <person name="Gomez A."/>
        </authorList>
    </citation>
    <scope>NUCLEOTIDE SEQUENCE [LARGE SCALE GENOMIC DNA]</scope>
    <source>
        <strain evidence="3">HYR1</strain>
    </source>
</reference>
<dbReference type="PROSITE" id="PS00018">
    <property type="entry name" value="EF_HAND_1"/>
    <property type="match status" value="1"/>
</dbReference>
<dbReference type="AlphaFoldDB" id="A0A3M7T0D1"/>
<gene>
    <name evidence="3" type="ORF">BpHYR1_045089</name>
</gene>
<dbReference type="PROSITE" id="PS50222">
    <property type="entry name" value="EF_HAND_2"/>
    <property type="match status" value="1"/>
</dbReference>
<dbReference type="InterPro" id="IPR002048">
    <property type="entry name" value="EF_hand_dom"/>
</dbReference>
<dbReference type="InterPro" id="IPR018247">
    <property type="entry name" value="EF_Hand_1_Ca_BS"/>
</dbReference>
<accession>A0A3M7T0D1</accession>
<dbReference type="SUPFAM" id="SSF47473">
    <property type="entry name" value="EF-hand"/>
    <property type="match status" value="1"/>
</dbReference>
<evidence type="ECO:0000256" key="1">
    <source>
        <dbReference type="ARBA" id="ARBA00022837"/>
    </source>
</evidence>
<dbReference type="EMBL" id="REGN01000499">
    <property type="protein sequence ID" value="RNA41462.1"/>
    <property type="molecule type" value="Genomic_DNA"/>
</dbReference>
<dbReference type="GO" id="GO:0005509">
    <property type="term" value="F:calcium ion binding"/>
    <property type="evidence" value="ECO:0007669"/>
    <property type="project" value="InterPro"/>
</dbReference>
<evidence type="ECO:0000313" key="4">
    <source>
        <dbReference type="Proteomes" id="UP000276133"/>
    </source>
</evidence>
<name>A0A3M7T0D1_BRAPC</name>
<keyword evidence="1" id="KW-0106">Calcium</keyword>
<evidence type="ECO:0000259" key="2">
    <source>
        <dbReference type="PROSITE" id="PS50222"/>
    </source>
</evidence>
<dbReference type="Gene3D" id="1.10.238.10">
    <property type="entry name" value="EF-hand"/>
    <property type="match status" value="1"/>
</dbReference>
<sequence>MTLFFHIGTKLIRKIPKEEIKFFEKQYQIKASNLTNLYHIFQSIAVNGLMKIDKYIQFVSSFGENAQTEDINFLKKIFFYFDEDKTGLFKFGDFLKCMSLFNEEKDSFFKFLFDFADKDKNNTLDEDEIREIFVVMPVDILNNQNALEYALKKLKKSNGFLNRDQFLELIYKIKENRSDDESDEDDD</sequence>
<feature type="domain" description="EF-hand" evidence="2">
    <location>
        <begin position="104"/>
        <end position="139"/>
    </location>
</feature>
<evidence type="ECO:0000313" key="3">
    <source>
        <dbReference type="EMBL" id="RNA41462.1"/>
    </source>
</evidence>
<dbReference type="InterPro" id="IPR011992">
    <property type="entry name" value="EF-hand-dom_pair"/>
</dbReference>